<gene>
    <name evidence="2" type="ORF">GCM10023147_00370</name>
</gene>
<evidence type="ECO:0000256" key="1">
    <source>
        <dbReference type="SAM" id="MobiDB-lite"/>
    </source>
</evidence>
<proteinExistence type="predicted"/>
<name>A0ABP8J056_9ACTN</name>
<accession>A0ABP8J056</accession>
<feature type="region of interest" description="Disordered" evidence="1">
    <location>
        <begin position="41"/>
        <end position="64"/>
    </location>
</feature>
<organism evidence="2 3">
    <name type="scientific">Tsukamurella soli</name>
    <dbReference type="NCBI Taxonomy" id="644556"/>
    <lineage>
        <taxon>Bacteria</taxon>
        <taxon>Bacillati</taxon>
        <taxon>Actinomycetota</taxon>
        <taxon>Actinomycetes</taxon>
        <taxon>Mycobacteriales</taxon>
        <taxon>Tsukamurellaceae</taxon>
        <taxon>Tsukamurella</taxon>
    </lineage>
</organism>
<evidence type="ECO:0000313" key="3">
    <source>
        <dbReference type="Proteomes" id="UP001500635"/>
    </source>
</evidence>
<reference evidence="3" key="1">
    <citation type="journal article" date="2019" name="Int. J. Syst. Evol. Microbiol.">
        <title>The Global Catalogue of Microorganisms (GCM) 10K type strain sequencing project: providing services to taxonomists for standard genome sequencing and annotation.</title>
        <authorList>
            <consortium name="The Broad Institute Genomics Platform"/>
            <consortium name="The Broad Institute Genome Sequencing Center for Infectious Disease"/>
            <person name="Wu L."/>
            <person name="Ma J."/>
        </authorList>
    </citation>
    <scope>NUCLEOTIDE SEQUENCE [LARGE SCALE GENOMIC DNA]</scope>
    <source>
        <strain evidence="3">JCM 17688</strain>
    </source>
</reference>
<dbReference type="InterPro" id="IPR036812">
    <property type="entry name" value="NAD(P)_OxRdtase_dom_sf"/>
</dbReference>
<comment type="caution">
    <text evidence="2">The sequence shown here is derived from an EMBL/GenBank/DDBJ whole genome shotgun (WGS) entry which is preliminary data.</text>
</comment>
<dbReference type="Proteomes" id="UP001500635">
    <property type="component" value="Unassembled WGS sequence"/>
</dbReference>
<evidence type="ECO:0000313" key="2">
    <source>
        <dbReference type="EMBL" id="GAA4382542.1"/>
    </source>
</evidence>
<dbReference type="EMBL" id="BAABFR010000001">
    <property type="protein sequence ID" value="GAA4382542.1"/>
    <property type="molecule type" value="Genomic_DNA"/>
</dbReference>
<sequence>MAGDLGIRIGADMATDDATHIRTLGQGLEVSAIGLGAMGVSRSYGPDPGDRDDTIAMLRRRPRR</sequence>
<evidence type="ECO:0008006" key="4">
    <source>
        <dbReference type="Google" id="ProtNLM"/>
    </source>
</evidence>
<keyword evidence="3" id="KW-1185">Reference proteome</keyword>
<protein>
    <recommendedName>
        <fullName evidence="4">Aldo/keto reductase family protein</fullName>
    </recommendedName>
</protein>
<dbReference type="SUPFAM" id="SSF51430">
    <property type="entry name" value="NAD(P)-linked oxidoreductase"/>
    <property type="match status" value="1"/>
</dbReference>